<evidence type="ECO:0000313" key="2">
    <source>
        <dbReference type="EMBL" id="MPC41223.1"/>
    </source>
</evidence>
<feature type="region of interest" description="Disordered" evidence="1">
    <location>
        <begin position="1"/>
        <end position="29"/>
    </location>
</feature>
<reference evidence="2 3" key="1">
    <citation type="submission" date="2019-05" db="EMBL/GenBank/DDBJ databases">
        <title>Another draft genome of Portunus trituberculatus and its Hox gene families provides insights of decapod evolution.</title>
        <authorList>
            <person name="Jeong J.-H."/>
            <person name="Song I."/>
            <person name="Kim S."/>
            <person name="Choi T."/>
            <person name="Kim D."/>
            <person name="Ryu S."/>
            <person name="Kim W."/>
        </authorList>
    </citation>
    <scope>NUCLEOTIDE SEQUENCE [LARGE SCALE GENOMIC DNA]</scope>
    <source>
        <tissue evidence="2">Muscle</tissue>
    </source>
</reference>
<dbReference type="Proteomes" id="UP000324222">
    <property type="component" value="Unassembled WGS sequence"/>
</dbReference>
<gene>
    <name evidence="2" type="ORF">E2C01_034810</name>
</gene>
<protein>
    <submittedName>
        <fullName evidence="2">Uncharacterized protein</fullName>
    </submittedName>
</protein>
<dbReference type="AlphaFoldDB" id="A0A5B7F802"/>
<sequence length="71" mass="7835">MDDSGRPILPTREASVTNNSARMTESPRSRHQLTVLSANVCGFCTNIGDLTHSFALRHHVDIAVATETWLK</sequence>
<name>A0A5B7F802_PORTR</name>
<keyword evidence="3" id="KW-1185">Reference proteome</keyword>
<comment type="caution">
    <text evidence="2">The sequence shown here is derived from an EMBL/GenBank/DDBJ whole genome shotgun (WGS) entry which is preliminary data.</text>
</comment>
<evidence type="ECO:0000256" key="1">
    <source>
        <dbReference type="SAM" id="MobiDB-lite"/>
    </source>
</evidence>
<feature type="compositionally biased region" description="Polar residues" evidence="1">
    <location>
        <begin position="14"/>
        <end position="23"/>
    </location>
</feature>
<dbReference type="EMBL" id="VSRR010004974">
    <property type="protein sequence ID" value="MPC41223.1"/>
    <property type="molecule type" value="Genomic_DNA"/>
</dbReference>
<evidence type="ECO:0000313" key="3">
    <source>
        <dbReference type="Proteomes" id="UP000324222"/>
    </source>
</evidence>
<accession>A0A5B7F802</accession>
<organism evidence="2 3">
    <name type="scientific">Portunus trituberculatus</name>
    <name type="common">Swimming crab</name>
    <name type="synonym">Neptunus trituberculatus</name>
    <dbReference type="NCBI Taxonomy" id="210409"/>
    <lineage>
        <taxon>Eukaryota</taxon>
        <taxon>Metazoa</taxon>
        <taxon>Ecdysozoa</taxon>
        <taxon>Arthropoda</taxon>
        <taxon>Crustacea</taxon>
        <taxon>Multicrustacea</taxon>
        <taxon>Malacostraca</taxon>
        <taxon>Eumalacostraca</taxon>
        <taxon>Eucarida</taxon>
        <taxon>Decapoda</taxon>
        <taxon>Pleocyemata</taxon>
        <taxon>Brachyura</taxon>
        <taxon>Eubrachyura</taxon>
        <taxon>Portunoidea</taxon>
        <taxon>Portunidae</taxon>
        <taxon>Portuninae</taxon>
        <taxon>Portunus</taxon>
    </lineage>
</organism>
<proteinExistence type="predicted"/>